<evidence type="ECO:0000256" key="1">
    <source>
        <dbReference type="SAM" id="MobiDB-lite"/>
    </source>
</evidence>
<name>A0A835AFN4_9POAL</name>
<proteinExistence type="predicted"/>
<evidence type="ECO:0000313" key="4">
    <source>
        <dbReference type="Proteomes" id="UP000636709"/>
    </source>
</evidence>
<evidence type="ECO:0000259" key="2">
    <source>
        <dbReference type="PROSITE" id="PS00028"/>
    </source>
</evidence>
<dbReference type="Proteomes" id="UP000636709">
    <property type="component" value="Unassembled WGS sequence"/>
</dbReference>
<dbReference type="OrthoDB" id="434647at2759"/>
<feature type="region of interest" description="Disordered" evidence="1">
    <location>
        <begin position="275"/>
        <end position="304"/>
    </location>
</feature>
<dbReference type="AlphaFoldDB" id="A0A835AFN4"/>
<dbReference type="InterPro" id="IPR013087">
    <property type="entry name" value="Znf_C2H2_type"/>
</dbReference>
<dbReference type="PROSITE" id="PS00028">
    <property type="entry name" value="ZINC_FINGER_C2H2_1"/>
    <property type="match status" value="1"/>
</dbReference>
<comment type="caution">
    <text evidence="3">The sequence shown here is derived from an EMBL/GenBank/DDBJ whole genome shotgun (WGS) entry which is preliminary data.</text>
</comment>
<gene>
    <name evidence="3" type="ORF">HU200_059892</name>
</gene>
<accession>A0A835AFN4</accession>
<dbReference type="GO" id="GO:0003676">
    <property type="term" value="F:nucleic acid binding"/>
    <property type="evidence" value="ECO:0007669"/>
    <property type="project" value="InterPro"/>
</dbReference>
<dbReference type="InterPro" id="IPR003604">
    <property type="entry name" value="Matrin/U1-like-C_Znf_C2H2"/>
</dbReference>
<dbReference type="PANTHER" id="PTHR47487">
    <property type="entry name" value="OS06G0651300 PROTEIN-RELATED"/>
    <property type="match status" value="1"/>
</dbReference>
<organism evidence="3 4">
    <name type="scientific">Digitaria exilis</name>
    <dbReference type="NCBI Taxonomy" id="1010633"/>
    <lineage>
        <taxon>Eukaryota</taxon>
        <taxon>Viridiplantae</taxon>
        <taxon>Streptophyta</taxon>
        <taxon>Embryophyta</taxon>
        <taxon>Tracheophyta</taxon>
        <taxon>Spermatophyta</taxon>
        <taxon>Magnoliopsida</taxon>
        <taxon>Liliopsida</taxon>
        <taxon>Poales</taxon>
        <taxon>Poaceae</taxon>
        <taxon>PACMAD clade</taxon>
        <taxon>Panicoideae</taxon>
        <taxon>Panicodae</taxon>
        <taxon>Paniceae</taxon>
        <taxon>Anthephorinae</taxon>
        <taxon>Digitaria</taxon>
    </lineage>
</organism>
<dbReference type="GO" id="GO:0008270">
    <property type="term" value="F:zinc ion binding"/>
    <property type="evidence" value="ECO:0007669"/>
    <property type="project" value="InterPro"/>
</dbReference>
<dbReference type="SMART" id="SM00451">
    <property type="entry name" value="ZnF_U1"/>
    <property type="match status" value="3"/>
</dbReference>
<dbReference type="Pfam" id="PF12874">
    <property type="entry name" value="zf-met"/>
    <property type="match status" value="3"/>
</dbReference>
<dbReference type="EMBL" id="JACEFO010002487">
    <property type="protein sequence ID" value="KAF8657732.1"/>
    <property type="molecule type" value="Genomic_DNA"/>
</dbReference>
<keyword evidence="4" id="KW-1185">Reference proteome</keyword>
<dbReference type="SMART" id="SM00355">
    <property type="entry name" value="ZnF_C2H2"/>
    <property type="match status" value="3"/>
</dbReference>
<reference evidence="3" key="1">
    <citation type="submission" date="2020-07" db="EMBL/GenBank/DDBJ databases">
        <title>Genome sequence and genetic diversity analysis of an under-domesticated orphan crop, white fonio (Digitaria exilis).</title>
        <authorList>
            <person name="Bennetzen J.L."/>
            <person name="Chen S."/>
            <person name="Ma X."/>
            <person name="Wang X."/>
            <person name="Yssel A.E.J."/>
            <person name="Chaluvadi S.R."/>
            <person name="Johnson M."/>
            <person name="Gangashetty P."/>
            <person name="Hamidou F."/>
            <person name="Sanogo M.D."/>
            <person name="Zwaenepoel A."/>
            <person name="Wallace J."/>
            <person name="Van De Peer Y."/>
            <person name="Van Deynze A."/>
        </authorList>
    </citation>
    <scope>NUCLEOTIDE SEQUENCE</scope>
    <source>
        <tissue evidence="3">Leaves</tissue>
    </source>
</reference>
<dbReference type="InterPro" id="IPR036236">
    <property type="entry name" value="Znf_C2H2_sf"/>
</dbReference>
<evidence type="ECO:0000313" key="3">
    <source>
        <dbReference type="EMBL" id="KAF8657732.1"/>
    </source>
</evidence>
<feature type="domain" description="C2H2-type" evidence="2">
    <location>
        <begin position="202"/>
        <end position="224"/>
    </location>
</feature>
<protein>
    <recommendedName>
        <fullName evidence="2">C2H2-type domain-containing protein</fullName>
    </recommendedName>
</protein>
<dbReference type="SUPFAM" id="SSF57667">
    <property type="entry name" value="beta-beta-alpha zinc fingers"/>
    <property type="match status" value="3"/>
</dbReference>
<dbReference type="PANTHER" id="PTHR47487:SF19">
    <property type="entry name" value="ZINC FINGER PROTEIN 346"/>
    <property type="match status" value="1"/>
</dbReference>
<dbReference type="Gene3D" id="3.30.160.60">
    <property type="entry name" value="Classic Zinc Finger"/>
    <property type="match status" value="3"/>
</dbReference>
<sequence length="329" mass="36388">MFTPHSGGAAGSEHDDDVGADEVHDLKKKDGVVQEGVELKPAMQDLAGECSKTCCVTGKAADQDNAALNECKMQEQPSEAKATSEGNLQQHFAGQKHQSKVAALVSRKGTNYQKATPSAEQASNVRQYAAQGPTWLCIFCQSNCTCKSDMENHLRGKRHKAKLQSLLDECKNMDMIFGSTEVKLDPLIVTHDEEDPVASWNCSLCQAKCTRQSELENHLKGKRHQLNFLVLQVEAQQYLSEWGCRICQAKCKYASQFDDHCRGRRHQQKIEALLRGGTSPRPSGFQVPKKQASDGSNGKGESSEDIGTQRTLYFLQALQFALQQQEHSC</sequence>
<feature type="compositionally biased region" description="Polar residues" evidence="1">
    <location>
        <begin position="293"/>
        <end position="304"/>
    </location>
</feature>